<dbReference type="CDD" id="cd06241">
    <property type="entry name" value="M14-like"/>
    <property type="match status" value="1"/>
</dbReference>
<comment type="similarity">
    <text evidence="2 3">Belongs to the peptidase M14 family.</text>
</comment>
<dbReference type="GO" id="GO:0005615">
    <property type="term" value="C:extracellular space"/>
    <property type="evidence" value="ECO:0007669"/>
    <property type="project" value="TreeGrafter"/>
</dbReference>
<evidence type="ECO:0000259" key="5">
    <source>
        <dbReference type="PROSITE" id="PS52035"/>
    </source>
</evidence>
<evidence type="ECO:0000256" key="3">
    <source>
        <dbReference type="PROSITE-ProRule" id="PRU01379"/>
    </source>
</evidence>
<dbReference type="SMART" id="SM00631">
    <property type="entry name" value="Zn_pept"/>
    <property type="match status" value="1"/>
</dbReference>
<evidence type="ECO:0000256" key="1">
    <source>
        <dbReference type="ARBA" id="ARBA00001947"/>
    </source>
</evidence>
<name>A0A4P7BJM0_9BURK</name>
<dbReference type="GO" id="GO:0004181">
    <property type="term" value="F:metallocarboxypeptidase activity"/>
    <property type="evidence" value="ECO:0007669"/>
    <property type="project" value="InterPro"/>
</dbReference>
<evidence type="ECO:0000256" key="4">
    <source>
        <dbReference type="SAM" id="SignalP"/>
    </source>
</evidence>
<dbReference type="PANTHER" id="PTHR11705:SF145">
    <property type="entry name" value="PEPTIDASE M14 CARBOXYPEPTIDASE A DOMAIN-CONTAINING PROTEIN"/>
    <property type="match status" value="1"/>
</dbReference>
<dbReference type="SUPFAM" id="SSF53187">
    <property type="entry name" value="Zn-dependent exopeptidases"/>
    <property type="match status" value="1"/>
</dbReference>
<dbReference type="GO" id="GO:0008270">
    <property type="term" value="F:zinc ion binding"/>
    <property type="evidence" value="ECO:0007669"/>
    <property type="project" value="InterPro"/>
</dbReference>
<dbReference type="OrthoDB" id="9767214at2"/>
<feature type="active site" description="Proton donor/acceptor" evidence="3">
    <location>
        <position position="296"/>
    </location>
</feature>
<dbReference type="InterPro" id="IPR000834">
    <property type="entry name" value="Peptidase_M14"/>
</dbReference>
<dbReference type="EMBL" id="CP038026">
    <property type="protein sequence ID" value="QBQ37875.1"/>
    <property type="molecule type" value="Genomic_DNA"/>
</dbReference>
<evidence type="ECO:0000313" key="8">
    <source>
        <dbReference type="Proteomes" id="UP000294359"/>
    </source>
</evidence>
<dbReference type="GO" id="GO:0006508">
    <property type="term" value="P:proteolysis"/>
    <property type="evidence" value="ECO:0007669"/>
    <property type="project" value="InterPro"/>
</dbReference>
<evidence type="ECO:0000313" key="7">
    <source>
        <dbReference type="EMBL" id="QBQ37875.1"/>
    </source>
</evidence>
<organism evidence="6 9">
    <name type="scientific">Pseudoduganella plicata</name>
    <dbReference type="NCBI Taxonomy" id="321984"/>
    <lineage>
        <taxon>Bacteria</taxon>
        <taxon>Pseudomonadati</taxon>
        <taxon>Pseudomonadota</taxon>
        <taxon>Betaproteobacteria</taxon>
        <taxon>Burkholderiales</taxon>
        <taxon>Oxalobacteraceae</taxon>
        <taxon>Telluria group</taxon>
        <taxon>Pseudoduganella</taxon>
    </lineage>
</organism>
<dbReference type="Proteomes" id="UP000294359">
    <property type="component" value="Chromosome"/>
</dbReference>
<dbReference type="PANTHER" id="PTHR11705">
    <property type="entry name" value="PROTEASE FAMILY M14 CARBOXYPEPTIDASE A,B"/>
    <property type="match status" value="1"/>
</dbReference>
<reference evidence="6" key="3">
    <citation type="submission" date="2022-12" db="EMBL/GenBank/DDBJ databases">
        <authorList>
            <person name="Sun Q."/>
            <person name="Kim S."/>
        </authorList>
    </citation>
    <scope>NUCLEOTIDE SEQUENCE</scope>
    <source>
        <strain evidence="6">KCTC 12344</strain>
    </source>
</reference>
<evidence type="ECO:0000313" key="9">
    <source>
        <dbReference type="Proteomes" id="UP000619512"/>
    </source>
</evidence>
<keyword evidence="4" id="KW-0732">Signal</keyword>
<proteinExistence type="inferred from homology"/>
<dbReference type="Pfam" id="PF00246">
    <property type="entry name" value="Peptidase_M14"/>
    <property type="match status" value="1"/>
</dbReference>
<sequence>MIRTALPSVLSLSLLAAFPLSHAATDLTTVAERSGFEATGRYDEVIKLCDGFQKAYPKSVRCFEFGRTPEGRPMLALAVSKTGALTAAAARKKNLPVLLVQGGIHAGEIDGKDAGFLALRHALDGKAASGTLDKQVLLFVPVFNVDGHERFGKWNRPNQRGPVEMGWRVTAQNYNLNRDYVKADAPEMQAMLALVNSWDPLAYIDLHVTDGAKFQPDVSIQVEPVHGGDEALKTAGTALRDNVMADLRKGGSDPKHFYISFAKTDEPQSGFVDEMSTARFSTGYFQLRNRFAMLVETHSWKDYPTRVKITYNTIVSLMDQVARHGTEWRKEALAADARSAALAGREFPLSYRTTDKTEMIDFAGYEYTRTPSDVSGGVWTKYDETKPQKWTVPLREEIVPDRVITAPAGGYIVPAAQASLVAPKLKQHGVTFKVLAAAPGKVDVEAFRAESTKLSPNSVEGHQTMALDGSWQREARDIGAGALFVPIAQPKARLVMTMLEPQGADSLAAWGMFNVSFERKEYMEEYVAEEVAREQLQDPQVAAAFKAKLESDPAFAKNPRARLEFFAKRHASWDERFNLYPVYRTARVY</sequence>
<dbReference type="PROSITE" id="PS52035">
    <property type="entry name" value="PEPTIDASE_M14"/>
    <property type="match status" value="1"/>
</dbReference>
<comment type="cofactor">
    <cofactor evidence="1">
        <name>Zn(2+)</name>
        <dbReference type="ChEBI" id="CHEBI:29105"/>
    </cofactor>
</comment>
<dbReference type="EMBL" id="BMWW01000004">
    <property type="protein sequence ID" value="GGY93801.1"/>
    <property type="molecule type" value="Genomic_DNA"/>
</dbReference>
<gene>
    <name evidence="7" type="ORF">E1742_18090</name>
    <name evidence="6" type="ORF">GCM10007388_29140</name>
</gene>
<feature type="domain" description="Peptidase M14" evidence="5">
    <location>
        <begin position="38"/>
        <end position="321"/>
    </location>
</feature>
<evidence type="ECO:0000313" key="6">
    <source>
        <dbReference type="EMBL" id="GGY93801.1"/>
    </source>
</evidence>
<accession>A0A4P7BJM0</accession>
<feature type="chain" id="PRO_5044606929" evidence="4">
    <location>
        <begin position="24"/>
        <end position="589"/>
    </location>
</feature>
<dbReference type="AlphaFoldDB" id="A0A4P7BJM0"/>
<dbReference type="Proteomes" id="UP000619512">
    <property type="component" value="Unassembled WGS sequence"/>
</dbReference>
<keyword evidence="8" id="KW-1185">Reference proteome</keyword>
<dbReference type="RefSeq" id="WP_134386385.1">
    <property type="nucleotide sequence ID" value="NZ_BMWW01000004.1"/>
</dbReference>
<dbReference type="Gene3D" id="3.40.630.10">
    <property type="entry name" value="Zn peptidases"/>
    <property type="match status" value="1"/>
</dbReference>
<feature type="signal peptide" evidence="4">
    <location>
        <begin position="1"/>
        <end position="23"/>
    </location>
</feature>
<reference evidence="6" key="1">
    <citation type="journal article" date="2014" name="Int. J. Syst. Evol. Microbiol.">
        <title>Complete genome sequence of Corynebacterium casei LMG S-19264T (=DSM 44701T), isolated from a smear-ripened cheese.</title>
        <authorList>
            <consortium name="US DOE Joint Genome Institute (JGI-PGF)"/>
            <person name="Walter F."/>
            <person name="Albersmeier A."/>
            <person name="Kalinowski J."/>
            <person name="Ruckert C."/>
        </authorList>
    </citation>
    <scope>NUCLEOTIDE SEQUENCE</scope>
    <source>
        <strain evidence="6">KCTC 12344</strain>
    </source>
</reference>
<reference evidence="7 8" key="2">
    <citation type="submission" date="2019-03" db="EMBL/GenBank/DDBJ databases">
        <title>Draft Genome Sequences of Six Type Strains of the Genus Massilia.</title>
        <authorList>
            <person name="Miess H."/>
            <person name="Frediansyhah A."/>
            <person name="Gross H."/>
        </authorList>
    </citation>
    <scope>NUCLEOTIDE SEQUENCE [LARGE SCALE GENOMIC DNA]</scope>
    <source>
        <strain evidence="7 8">DSM 17505</strain>
    </source>
</reference>
<evidence type="ECO:0000256" key="2">
    <source>
        <dbReference type="ARBA" id="ARBA00005988"/>
    </source>
</evidence>
<protein>
    <submittedName>
        <fullName evidence="7">Peptidase M14</fullName>
    </submittedName>
</protein>